<dbReference type="Proteomes" id="UP000554520">
    <property type="component" value="Unassembled WGS sequence"/>
</dbReference>
<organism evidence="1 2">
    <name type="scientific">Phyllobacterium trifolii</name>
    <dbReference type="NCBI Taxonomy" id="300193"/>
    <lineage>
        <taxon>Bacteria</taxon>
        <taxon>Pseudomonadati</taxon>
        <taxon>Pseudomonadota</taxon>
        <taxon>Alphaproteobacteria</taxon>
        <taxon>Hyphomicrobiales</taxon>
        <taxon>Phyllobacteriaceae</taxon>
        <taxon>Phyllobacterium</taxon>
    </lineage>
</organism>
<gene>
    <name evidence="1" type="ORF">FHS21_003963</name>
</gene>
<dbReference type="RefSeq" id="WP_183663686.1">
    <property type="nucleotide sequence ID" value="NZ_JACHXN010000013.1"/>
</dbReference>
<evidence type="ECO:0000313" key="2">
    <source>
        <dbReference type="Proteomes" id="UP000554520"/>
    </source>
</evidence>
<sequence>MSKPSLFNIRPAVTGSFAKLREKNSCRRGFWFRWSEPCSTIRIDFIGLFLTQLRFIASIVPHNPAQSYGRNSTLTDWSLPLLALRIKINGGALRGMKLLVTSELPPAIAG</sequence>
<dbReference type="AlphaFoldDB" id="A0A839UG91"/>
<keyword evidence="2" id="KW-1185">Reference proteome</keyword>
<protein>
    <submittedName>
        <fullName evidence="1">Uncharacterized protein</fullName>
    </submittedName>
</protein>
<comment type="caution">
    <text evidence="1">The sequence shown here is derived from an EMBL/GenBank/DDBJ whole genome shotgun (WGS) entry which is preliminary data.</text>
</comment>
<reference evidence="1 2" key="1">
    <citation type="submission" date="2020-08" db="EMBL/GenBank/DDBJ databases">
        <title>Genomic Encyclopedia of Type Strains, Phase III (KMG-III): the genomes of soil and plant-associated and newly described type strains.</title>
        <authorList>
            <person name="Whitman W."/>
        </authorList>
    </citation>
    <scope>NUCLEOTIDE SEQUENCE [LARGE SCALE GENOMIC DNA]</scope>
    <source>
        <strain evidence="1 2">CECT 7015</strain>
    </source>
</reference>
<name>A0A839UG91_9HYPH</name>
<dbReference type="EMBL" id="JACHXN010000013">
    <property type="protein sequence ID" value="MBB3147539.1"/>
    <property type="molecule type" value="Genomic_DNA"/>
</dbReference>
<proteinExistence type="predicted"/>
<accession>A0A839UG91</accession>
<evidence type="ECO:0000313" key="1">
    <source>
        <dbReference type="EMBL" id="MBB3147539.1"/>
    </source>
</evidence>